<keyword evidence="2" id="KW-0732">Signal</keyword>
<dbReference type="HOGENOM" id="CLU_015150_3_0_0"/>
<dbReference type="KEGG" id="aca:ACP_0330"/>
<keyword evidence="5" id="KW-1185">Reference proteome</keyword>
<dbReference type="PANTHER" id="PTHR22901">
    <property type="entry name" value="SIALATE O-ACETYLESTERASE"/>
    <property type="match status" value="1"/>
</dbReference>
<organism evidence="4 5">
    <name type="scientific">Acidobacterium capsulatum (strain ATCC 51196 / DSM 11244 / BCRC 80197 / JCM 7670 / NBRC 15755 / NCIMB 13165 / 161)</name>
    <dbReference type="NCBI Taxonomy" id="240015"/>
    <lineage>
        <taxon>Bacteria</taxon>
        <taxon>Pseudomonadati</taxon>
        <taxon>Acidobacteriota</taxon>
        <taxon>Terriglobia</taxon>
        <taxon>Terriglobales</taxon>
        <taxon>Acidobacteriaceae</taxon>
        <taxon>Acidobacterium</taxon>
    </lineage>
</organism>
<dbReference type="Gene3D" id="3.40.50.1110">
    <property type="entry name" value="SGNH hydrolase"/>
    <property type="match status" value="1"/>
</dbReference>
<keyword evidence="1" id="KW-0378">Hydrolase</keyword>
<dbReference type="EMBL" id="CP001472">
    <property type="protein sequence ID" value="ACO33406.1"/>
    <property type="molecule type" value="Genomic_DNA"/>
</dbReference>
<gene>
    <name evidence="4" type="ordered locus">ACP_0330</name>
</gene>
<dbReference type="Proteomes" id="UP000002207">
    <property type="component" value="Chromosome"/>
</dbReference>
<feature type="chain" id="PRO_5002907290" evidence="2">
    <location>
        <begin position="27"/>
        <end position="509"/>
    </location>
</feature>
<dbReference type="AlphaFoldDB" id="C1F9V4"/>
<evidence type="ECO:0000313" key="5">
    <source>
        <dbReference type="Proteomes" id="UP000002207"/>
    </source>
</evidence>
<reference evidence="4 5" key="1">
    <citation type="journal article" date="2009" name="Appl. Environ. Microbiol.">
        <title>Three genomes from the phylum Acidobacteria provide insight into the lifestyles of these microorganisms in soils.</title>
        <authorList>
            <person name="Ward N.L."/>
            <person name="Challacombe J.F."/>
            <person name="Janssen P.H."/>
            <person name="Henrissat B."/>
            <person name="Coutinho P.M."/>
            <person name="Wu M."/>
            <person name="Xie G."/>
            <person name="Haft D.H."/>
            <person name="Sait M."/>
            <person name="Badger J."/>
            <person name="Barabote R.D."/>
            <person name="Bradley B."/>
            <person name="Brettin T.S."/>
            <person name="Brinkac L.M."/>
            <person name="Bruce D."/>
            <person name="Creasy T."/>
            <person name="Daugherty S.C."/>
            <person name="Davidsen T.M."/>
            <person name="DeBoy R.T."/>
            <person name="Detter J.C."/>
            <person name="Dodson R.J."/>
            <person name="Durkin A.S."/>
            <person name="Ganapathy A."/>
            <person name="Gwinn-Giglio M."/>
            <person name="Han C.S."/>
            <person name="Khouri H."/>
            <person name="Kiss H."/>
            <person name="Kothari S.P."/>
            <person name="Madupu R."/>
            <person name="Nelson K.E."/>
            <person name="Nelson W.C."/>
            <person name="Paulsen I."/>
            <person name="Penn K."/>
            <person name="Ren Q."/>
            <person name="Rosovitz M.J."/>
            <person name="Selengut J.D."/>
            <person name="Shrivastava S."/>
            <person name="Sullivan S.A."/>
            <person name="Tapia R."/>
            <person name="Thompson L.S."/>
            <person name="Watkins K.L."/>
            <person name="Yang Q."/>
            <person name="Yu C."/>
            <person name="Zafar N."/>
            <person name="Zhou L."/>
            <person name="Kuske C.R."/>
        </authorList>
    </citation>
    <scope>NUCLEOTIDE SEQUENCE [LARGE SCALE GENOMIC DNA]</scope>
    <source>
        <strain evidence="5">ATCC 51196 / DSM 11244 / BCRC 80197 / JCM 7670 / NBRC 15755 / NCIMB 13165 / 161</strain>
    </source>
</reference>
<name>C1F9V4_ACIC5</name>
<proteinExistence type="predicted"/>
<dbReference type="PANTHER" id="PTHR22901:SF0">
    <property type="entry name" value="SIALATE O-ACETYLESTERASE"/>
    <property type="match status" value="1"/>
</dbReference>
<feature type="signal peptide" evidence="2">
    <location>
        <begin position="1"/>
        <end position="26"/>
    </location>
</feature>
<evidence type="ECO:0000256" key="1">
    <source>
        <dbReference type="ARBA" id="ARBA00022801"/>
    </source>
</evidence>
<dbReference type="STRING" id="240015.ACP_0330"/>
<dbReference type="GO" id="GO:0005975">
    <property type="term" value="P:carbohydrate metabolic process"/>
    <property type="evidence" value="ECO:0007669"/>
    <property type="project" value="TreeGrafter"/>
</dbReference>
<dbReference type="eggNOG" id="COG2755">
    <property type="taxonomic scope" value="Bacteria"/>
</dbReference>
<dbReference type="InterPro" id="IPR039329">
    <property type="entry name" value="SIAE"/>
</dbReference>
<feature type="domain" description="Sialate O-acetylesterase" evidence="3">
    <location>
        <begin position="278"/>
        <end position="386"/>
    </location>
</feature>
<sequence>MRLRFASLCRLLPVALFCLMSAAAGRAELRLPHMLSSHAVLQRGRPIHVWGWSDAGETVRVQFHGQTQRATANRYGQWELWLRAEKAGGPFEMTVSASRGEAPIVLQDLLVGDVWFASGQSNMQIPLIGFPGSAVIRNAKEEIAQANHPEIRLLFVPLKSSPYPRDDQGGTWTHCTPETARTFSAVAYFFARDLEQHLHVPIGIVDATWGGTPIESWMSLRSLASDAAFMPVFMKRAEFAAQQTNLKTILAQEKAEDAKAVAAGKPKPEHPWHPDQQSWNPSYLYNAMIAPETPYTIRGFLWYQGETNSDDAWVPSLYRRLFPAMIEDWRTRWHEGELPFLYVQISSFYSPQEHWGEIRNAQRLTLALRNTGMAVSLDKGLRNNIHPPDKQTVSHRLALAAYHLAYGEDGTWEGPLFEQVTREGDALRVFFTFAKGLHAEGGAVRSFEVESADGTWHAASARLDSGSVLVKADGVNAPKAVRYGWASYTDANLYNGAGLPASTFEAQVP</sequence>
<dbReference type="InParanoid" id="C1F9V4"/>
<evidence type="ECO:0000313" key="4">
    <source>
        <dbReference type="EMBL" id="ACO33406.1"/>
    </source>
</evidence>
<evidence type="ECO:0000256" key="2">
    <source>
        <dbReference type="SAM" id="SignalP"/>
    </source>
</evidence>
<dbReference type="Pfam" id="PF03629">
    <property type="entry name" value="SASA"/>
    <property type="match status" value="1"/>
</dbReference>
<dbReference type="OrthoDB" id="9795554at2"/>
<dbReference type="InterPro" id="IPR005181">
    <property type="entry name" value="SASA"/>
</dbReference>
<dbReference type="InterPro" id="IPR036514">
    <property type="entry name" value="SGNH_hydro_sf"/>
</dbReference>
<dbReference type="SUPFAM" id="SSF52266">
    <property type="entry name" value="SGNH hydrolase"/>
    <property type="match status" value="1"/>
</dbReference>
<protein>
    <submittedName>
        <fullName evidence="4">Sialate O-acetylesterase homolog</fullName>
    </submittedName>
</protein>
<dbReference type="GO" id="GO:0001681">
    <property type="term" value="F:sialate O-acetylesterase activity"/>
    <property type="evidence" value="ECO:0007669"/>
    <property type="project" value="InterPro"/>
</dbReference>
<evidence type="ECO:0000259" key="3">
    <source>
        <dbReference type="Pfam" id="PF03629"/>
    </source>
</evidence>
<accession>C1F9V4</accession>